<dbReference type="InterPro" id="IPR011598">
    <property type="entry name" value="bHLH_dom"/>
</dbReference>
<dbReference type="SUPFAM" id="SSF47459">
    <property type="entry name" value="HLH, helix-loop-helix DNA-binding domain"/>
    <property type="match status" value="1"/>
</dbReference>
<feature type="compositionally biased region" description="Low complexity" evidence="1">
    <location>
        <begin position="206"/>
        <end position="242"/>
    </location>
</feature>
<dbReference type="InterPro" id="IPR036638">
    <property type="entry name" value="HLH_DNA-bd_sf"/>
</dbReference>
<name>A0ABR0K7K6_9EURO</name>
<evidence type="ECO:0000313" key="3">
    <source>
        <dbReference type="EMBL" id="KAK5089725.1"/>
    </source>
</evidence>
<feature type="compositionally biased region" description="Basic residues" evidence="1">
    <location>
        <begin position="109"/>
        <end position="123"/>
    </location>
</feature>
<evidence type="ECO:0000256" key="1">
    <source>
        <dbReference type="SAM" id="MobiDB-lite"/>
    </source>
</evidence>
<reference evidence="3 4" key="1">
    <citation type="submission" date="2023-08" db="EMBL/GenBank/DDBJ databases">
        <title>Black Yeasts Isolated from many extreme environments.</title>
        <authorList>
            <person name="Coleine C."/>
            <person name="Stajich J.E."/>
            <person name="Selbmann L."/>
        </authorList>
    </citation>
    <scope>NUCLEOTIDE SEQUENCE [LARGE SCALE GENOMIC DNA]</scope>
    <source>
        <strain evidence="3 4">CCFEE 5885</strain>
    </source>
</reference>
<gene>
    <name evidence="3" type="ORF">LTR24_005886</name>
</gene>
<protein>
    <recommendedName>
        <fullName evidence="2">BHLH domain-containing protein</fullName>
    </recommendedName>
</protein>
<feature type="region of interest" description="Disordered" evidence="1">
    <location>
        <begin position="1"/>
        <end position="123"/>
    </location>
</feature>
<proteinExistence type="predicted"/>
<feature type="region of interest" description="Disordered" evidence="1">
    <location>
        <begin position="179"/>
        <end position="261"/>
    </location>
</feature>
<evidence type="ECO:0000313" key="4">
    <source>
        <dbReference type="Proteomes" id="UP001345013"/>
    </source>
</evidence>
<organism evidence="3 4">
    <name type="scientific">Lithohypha guttulata</name>
    <dbReference type="NCBI Taxonomy" id="1690604"/>
    <lineage>
        <taxon>Eukaryota</taxon>
        <taxon>Fungi</taxon>
        <taxon>Dikarya</taxon>
        <taxon>Ascomycota</taxon>
        <taxon>Pezizomycotina</taxon>
        <taxon>Eurotiomycetes</taxon>
        <taxon>Chaetothyriomycetidae</taxon>
        <taxon>Chaetothyriales</taxon>
        <taxon>Trichomeriaceae</taxon>
        <taxon>Lithohypha</taxon>
    </lineage>
</organism>
<keyword evidence="4" id="KW-1185">Reference proteome</keyword>
<sequence length="360" mass="38564">MPRARFPPTPATSTGPSAQEKANDMESSFILPPAAANRSPPASPVTQRKRTLSGSTKGKEDLPPPPSRARKIIQMKPKEERPTPSIPSTPKSTSPKKKQSSTASAAGRKIARKTAHSVIERRRRSKMNEEFGVLKDMIPACNGVEMHKLAILQAGIEYVTYLQGCVEKLQDNRTPLLQREEEDEDMGEQDIAGRAPSASPIPYQPSNRRASTATVSTAATSTRPSPALQPSLSSSSLASQRQLPPPMTKMNTYSTSPPPLIAQTPIATGVSPAFGAIHFSPDFSRMHSTQQHQHLGKHSPNILPLPQAAMPMGLAAEQEVQEGHAEATATAALMMLTNDRRAVGGSGRGGGMSVKDLLSH</sequence>
<comment type="caution">
    <text evidence="3">The sequence shown here is derived from an EMBL/GenBank/DDBJ whole genome shotgun (WGS) entry which is preliminary data.</text>
</comment>
<dbReference type="Gene3D" id="4.10.280.10">
    <property type="entry name" value="Helix-loop-helix DNA-binding domain"/>
    <property type="match status" value="1"/>
</dbReference>
<dbReference type="EMBL" id="JAVRRG010000071">
    <property type="protein sequence ID" value="KAK5089725.1"/>
    <property type="molecule type" value="Genomic_DNA"/>
</dbReference>
<feature type="domain" description="BHLH" evidence="2">
    <location>
        <begin position="111"/>
        <end position="162"/>
    </location>
</feature>
<dbReference type="Pfam" id="PF00010">
    <property type="entry name" value="HLH"/>
    <property type="match status" value="1"/>
</dbReference>
<dbReference type="SMART" id="SM00353">
    <property type="entry name" value="HLH"/>
    <property type="match status" value="1"/>
</dbReference>
<feature type="compositionally biased region" description="Pro residues" evidence="1">
    <location>
        <begin position="1"/>
        <end position="10"/>
    </location>
</feature>
<evidence type="ECO:0000259" key="2">
    <source>
        <dbReference type="PROSITE" id="PS50888"/>
    </source>
</evidence>
<dbReference type="PANTHER" id="PTHR46266">
    <property type="entry name" value="TRANSCRIPTION FACTOR TT8"/>
    <property type="match status" value="1"/>
</dbReference>
<dbReference type="Proteomes" id="UP001345013">
    <property type="component" value="Unassembled WGS sequence"/>
</dbReference>
<accession>A0ABR0K7K6</accession>
<dbReference type="PROSITE" id="PS50888">
    <property type="entry name" value="BHLH"/>
    <property type="match status" value="1"/>
</dbReference>
<dbReference type="PANTHER" id="PTHR46266:SF4">
    <property type="entry name" value="TRANSCRIPTION FACTOR TT8"/>
    <property type="match status" value="1"/>
</dbReference>